<dbReference type="Pfam" id="PF07905">
    <property type="entry name" value="PucR"/>
    <property type="match status" value="1"/>
</dbReference>
<dbReference type="Pfam" id="PF13556">
    <property type="entry name" value="HTH_30"/>
    <property type="match status" value="1"/>
</dbReference>
<feature type="domain" description="PucR C-terminal helix-turn-helix" evidence="2">
    <location>
        <begin position="471"/>
        <end position="528"/>
    </location>
</feature>
<dbReference type="PANTHER" id="PTHR33744">
    <property type="entry name" value="CARBOHYDRATE DIACID REGULATOR"/>
    <property type="match status" value="1"/>
</dbReference>
<dbReference type="STRING" id="155974.SAMN04487818_102409"/>
<evidence type="ECO:0000313" key="4">
    <source>
        <dbReference type="Proteomes" id="UP000199051"/>
    </source>
</evidence>
<evidence type="ECO:0000313" key="3">
    <source>
        <dbReference type="EMBL" id="SER28700.1"/>
    </source>
</evidence>
<dbReference type="PANTHER" id="PTHR33744:SF1">
    <property type="entry name" value="DNA-BINDING TRANSCRIPTIONAL ACTIVATOR ADER"/>
    <property type="match status" value="1"/>
</dbReference>
<name>A0A1H9MYA4_9PSEU</name>
<protein>
    <submittedName>
        <fullName evidence="3">Purine catabolism regulatory protein</fullName>
    </submittedName>
</protein>
<dbReference type="Proteomes" id="UP000199051">
    <property type="component" value="Unassembled WGS sequence"/>
</dbReference>
<keyword evidence="4" id="KW-1185">Reference proteome</keyword>
<dbReference type="InterPro" id="IPR042070">
    <property type="entry name" value="PucR_C-HTH_sf"/>
</dbReference>
<dbReference type="Gene3D" id="1.10.10.2840">
    <property type="entry name" value="PucR C-terminal helix-turn-helix domain"/>
    <property type="match status" value="1"/>
</dbReference>
<feature type="domain" description="Purine catabolism PurC-like" evidence="1">
    <location>
        <begin position="7"/>
        <end position="128"/>
    </location>
</feature>
<dbReference type="InterPro" id="IPR025736">
    <property type="entry name" value="PucR_C-HTH_dom"/>
</dbReference>
<dbReference type="AlphaFoldDB" id="A0A1H9MYA4"/>
<evidence type="ECO:0000259" key="2">
    <source>
        <dbReference type="Pfam" id="PF13556"/>
    </source>
</evidence>
<reference evidence="4" key="1">
    <citation type="submission" date="2016-10" db="EMBL/GenBank/DDBJ databases">
        <authorList>
            <person name="Varghese N."/>
            <person name="Submissions S."/>
        </authorList>
    </citation>
    <scope>NUCLEOTIDE SEQUENCE [LARGE SCALE GENOMIC DNA]</scope>
    <source>
        <strain evidence="4">DSM 44260</strain>
    </source>
</reference>
<gene>
    <name evidence="3" type="ORF">SAMN04487818_102409</name>
</gene>
<accession>A0A1H9MYA4</accession>
<proteinExistence type="predicted"/>
<dbReference type="EMBL" id="FOGI01000002">
    <property type="protein sequence ID" value="SER28700.1"/>
    <property type="molecule type" value="Genomic_DNA"/>
</dbReference>
<dbReference type="InterPro" id="IPR012914">
    <property type="entry name" value="PucR_dom"/>
</dbReference>
<evidence type="ECO:0000259" key="1">
    <source>
        <dbReference type="Pfam" id="PF07905"/>
    </source>
</evidence>
<sequence>MYPTVAEVLATPSVQAGDPRVRAGEQALGEPVRWVHVSEIANVAGTLEGGELLLSTGIVAVDPGVDLAAYIAALRDAGARGLVVELGPHLPALPEPMVRTARRLGFPLVELRRTVRFVEITEAVHARIVNVQHARLRFTQQVNEVFTTLTVEGARVEEVLAQAGALSGHPVVLEDLAHHAVAFSGTTKAAEVLRDWESRSRLAAAGGETAVAGPERWLCTPVGPRRGRWGRLVVPVAVTDLDQVTGVLERAAATLAITRMLHGDGKDVALDAHGGMLRDLLTGQITDEQAMGARLRAIGLRVGRAYAVLVLAVGSAGAPSADADHAALDAAAATARTQGRAALTGITAPGRVAVVFSCPAETDEPAAVRSFLAAMTTHPRLPAGLVAAAATPATRFSGLSAALEEASHIADAVAADPDRVDARQVYRTRDLGARGLLWSLRADPRLHQFAELQLHPLLNHRAHRPGEEQDLLDLLRSYLASNGNVAVLARTLHLSRPAVYARLKRLSDVLGRDIADAETRVSLHLAVIAHDLAARG</sequence>
<dbReference type="RefSeq" id="WP_092775323.1">
    <property type="nucleotide sequence ID" value="NZ_FOGI01000002.1"/>
</dbReference>
<dbReference type="InterPro" id="IPR051448">
    <property type="entry name" value="CdaR-like_regulators"/>
</dbReference>
<organism evidence="3 4">
    <name type="scientific">Actinokineospora terrae</name>
    <dbReference type="NCBI Taxonomy" id="155974"/>
    <lineage>
        <taxon>Bacteria</taxon>
        <taxon>Bacillati</taxon>
        <taxon>Actinomycetota</taxon>
        <taxon>Actinomycetes</taxon>
        <taxon>Pseudonocardiales</taxon>
        <taxon>Pseudonocardiaceae</taxon>
        <taxon>Actinokineospora</taxon>
    </lineage>
</organism>